<sequence length="184" mass="19822">MKRILVTTVVIASFAGAAHAQLPDVTGQVTGTVNQTTDARLGVLGSEAMIDQRTGLGIDTRLTGQLDRALPRHDRTAANAALRTQLETESRAYVRASTPNAPRARASARVHYAPVRVYTRDGYYAGHVYRTRRSSGQYHVVIRPEGSTRTHAVLASDAAFDASANAIVLAATQAELNSQLNINR</sequence>
<name>A0ABV9NEN5_9PROT</name>
<feature type="signal peptide" evidence="1">
    <location>
        <begin position="1"/>
        <end position="20"/>
    </location>
</feature>
<reference evidence="3" key="1">
    <citation type="journal article" date="2019" name="Int. J. Syst. Evol. Microbiol.">
        <title>The Global Catalogue of Microorganisms (GCM) 10K type strain sequencing project: providing services to taxonomists for standard genome sequencing and annotation.</title>
        <authorList>
            <consortium name="The Broad Institute Genomics Platform"/>
            <consortium name="The Broad Institute Genome Sequencing Center for Infectious Disease"/>
            <person name="Wu L."/>
            <person name="Ma J."/>
        </authorList>
    </citation>
    <scope>NUCLEOTIDE SEQUENCE [LARGE SCALE GENOMIC DNA]</scope>
    <source>
        <strain evidence="3">CCUG 62981</strain>
    </source>
</reference>
<keyword evidence="3" id="KW-1185">Reference proteome</keyword>
<accession>A0ABV9NEN5</accession>
<dbReference type="EMBL" id="JBHSGQ010000011">
    <property type="protein sequence ID" value="MFC4726411.1"/>
    <property type="molecule type" value="Genomic_DNA"/>
</dbReference>
<evidence type="ECO:0000313" key="3">
    <source>
        <dbReference type="Proteomes" id="UP001596024"/>
    </source>
</evidence>
<comment type="caution">
    <text evidence="2">The sequence shown here is derived from an EMBL/GenBank/DDBJ whole genome shotgun (WGS) entry which is preliminary data.</text>
</comment>
<evidence type="ECO:0000313" key="2">
    <source>
        <dbReference type="EMBL" id="MFC4726411.1"/>
    </source>
</evidence>
<dbReference type="Proteomes" id="UP001596024">
    <property type="component" value="Unassembled WGS sequence"/>
</dbReference>
<dbReference type="RefSeq" id="WP_371394266.1">
    <property type="nucleotide sequence ID" value="NZ_CP163421.1"/>
</dbReference>
<keyword evidence="1" id="KW-0732">Signal</keyword>
<gene>
    <name evidence="2" type="ORF">ACFPB0_14030</name>
</gene>
<feature type="chain" id="PRO_5045338028" evidence="1">
    <location>
        <begin position="21"/>
        <end position="184"/>
    </location>
</feature>
<proteinExistence type="predicted"/>
<evidence type="ECO:0000256" key="1">
    <source>
        <dbReference type="SAM" id="SignalP"/>
    </source>
</evidence>
<protein>
    <submittedName>
        <fullName evidence="2">Uncharacterized protein</fullName>
    </submittedName>
</protein>
<organism evidence="2 3">
    <name type="scientific">Glycocaulis abyssi</name>
    <dbReference type="NCBI Taxonomy" id="1433403"/>
    <lineage>
        <taxon>Bacteria</taxon>
        <taxon>Pseudomonadati</taxon>
        <taxon>Pseudomonadota</taxon>
        <taxon>Alphaproteobacteria</taxon>
        <taxon>Maricaulales</taxon>
        <taxon>Maricaulaceae</taxon>
        <taxon>Glycocaulis</taxon>
    </lineage>
</organism>